<feature type="region of interest" description="Disordered" evidence="1">
    <location>
        <begin position="1"/>
        <end position="46"/>
    </location>
</feature>
<accession>H8ZKU4</accession>
<organism evidence="2">
    <name type="scientific">Rhodococcus sp. Mel</name>
    <dbReference type="NCBI Taxonomy" id="1093626"/>
    <lineage>
        <taxon>Bacteria</taxon>
        <taxon>Bacillati</taxon>
        <taxon>Actinomycetota</taxon>
        <taxon>Actinomycetes</taxon>
        <taxon>Mycobacteriales</taxon>
        <taxon>Nocardiaceae</taxon>
        <taxon>Rhodococcus</taxon>
    </lineage>
</organism>
<dbReference type="EMBL" id="JN241636">
    <property type="protein sequence ID" value="AEX65066.1"/>
    <property type="molecule type" value="Genomic_DNA"/>
</dbReference>
<geneLocation type="plasmid" evidence="2">
    <name>pMel2</name>
</geneLocation>
<sequence>MVLVTSISSRPGGELLTRPPLSPEPAARPPPKSDSGPSQLPQHPARTMIVPSGRRLLTMDRNQGAVVSDPLRLELIRQVLRDPGSPVIQLLVDHQPDFRSGHSHIASLR</sequence>
<reference evidence="2" key="1">
    <citation type="journal article" date="2012" name="Appl. Environ. Microbiol.">
        <title>Plasmid localization and organization of melamine degradation genes in Rhodococcus sp. strain Mel.</title>
        <authorList>
            <person name="Dodge A.G."/>
            <person name="Wackett L.P."/>
            <person name="Sadowsky M.J."/>
        </authorList>
    </citation>
    <scope>NUCLEOTIDE SEQUENCE</scope>
    <source>
        <strain evidence="2">Mel</strain>
        <plasmid evidence="2">pMel2</plasmid>
    </source>
</reference>
<feature type="compositionally biased region" description="Pro residues" evidence="1">
    <location>
        <begin position="20"/>
        <end position="32"/>
    </location>
</feature>
<evidence type="ECO:0000313" key="2">
    <source>
        <dbReference type="EMBL" id="AEX65066.1"/>
    </source>
</evidence>
<name>H8ZKU4_9NOCA</name>
<protein>
    <submittedName>
        <fullName evidence="2">Uncharacterized protein</fullName>
    </submittedName>
</protein>
<keyword evidence="2" id="KW-0614">Plasmid</keyword>
<proteinExistence type="predicted"/>
<evidence type="ECO:0000256" key="1">
    <source>
        <dbReference type="SAM" id="MobiDB-lite"/>
    </source>
</evidence>
<dbReference type="AlphaFoldDB" id="H8ZKU4"/>